<dbReference type="HOGENOM" id="CLU_029238_0_0_1"/>
<dbReference type="InParanoid" id="H2ZS21"/>
<evidence type="ECO:0000256" key="2">
    <source>
        <dbReference type="ARBA" id="ARBA00022759"/>
    </source>
</evidence>
<keyword evidence="8" id="KW-1185">Reference proteome</keyword>
<dbReference type="PANTHER" id="PTHR23240:SF8">
    <property type="entry name" value="PROTEIN ARTEMIS"/>
    <property type="match status" value="1"/>
</dbReference>
<dbReference type="STRING" id="7897.ENSLACP00000000192"/>
<accession>H2ZS21</accession>
<dbReference type="EMBL" id="AFYH01269364">
    <property type="status" value="NOT_ANNOTATED_CDS"/>
    <property type="molecule type" value="Genomic_DNA"/>
</dbReference>
<protein>
    <submittedName>
        <fullName evidence="7">DNA cross-link repair 1C</fullName>
    </submittedName>
</protein>
<proteinExistence type="predicted"/>
<dbReference type="eggNOG" id="KOG1361">
    <property type="taxonomic scope" value="Eukaryota"/>
</dbReference>
<evidence type="ECO:0000256" key="3">
    <source>
        <dbReference type="ARBA" id="ARBA00022801"/>
    </source>
</evidence>
<keyword evidence="2" id="KW-0255">Endonuclease</keyword>
<keyword evidence="1" id="KW-0540">Nuclease</keyword>
<dbReference type="FunCoup" id="H2ZS21">
    <property type="interactions" value="1342"/>
</dbReference>
<evidence type="ECO:0000256" key="1">
    <source>
        <dbReference type="ARBA" id="ARBA00022722"/>
    </source>
</evidence>
<dbReference type="GO" id="GO:0035312">
    <property type="term" value="F:5'-3' DNA exonuclease activity"/>
    <property type="evidence" value="ECO:0007669"/>
    <property type="project" value="TreeGrafter"/>
</dbReference>
<feature type="domain" description="DNA repair metallo-beta-lactamase" evidence="6">
    <location>
        <begin position="62"/>
        <end position="165"/>
    </location>
</feature>
<name>H2ZS21_LATCH</name>
<dbReference type="GO" id="GO:0036297">
    <property type="term" value="P:interstrand cross-link repair"/>
    <property type="evidence" value="ECO:0007669"/>
    <property type="project" value="TreeGrafter"/>
</dbReference>
<dbReference type="GO" id="GO:0000723">
    <property type="term" value="P:telomere maintenance"/>
    <property type="evidence" value="ECO:0007669"/>
    <property type="project" value="TreeGrafter"/>
</dbReference>
<evidence type="ECO:0000259" key="6">
    <source>
        <dbReference type="Pfam" id="PF07522"/>
    </source>
</evidence>
<dbReference type="OMA" id="QIHVDKL"/>
<gene>
    <name evidence="7" type="primary">DCLRE1C</name>
</gene>
<dbReference type="GO" id="GO:0004519">
    <property type="term" value="F:endonuclease activity"/>
    <property type="evidence" value="ECO:0007669"/>
    <property type="project" value="UniProtKB-KW"/>
</dbReference>
<evidence type="ECO:0000313" key="8">
    <source>
        <dbReference type="Proteomes" id="UP000008672"/>
    </source>
</evidence>
<keyword evidence="4" id="KW-0269">Exonuclease</keyword>
<dbReference type="Ensembl" id="ENSLACT00000000194.1">
    <property type="protein sequence ID" value="ENSLACP00000000192.1"/>
    <property type="gene ID" value="ENSLACG00000000173.1"/>
</dbReference>
<evidence type="ECO:0000313" key="7">
    <source>
        <dbReference type="Ensembl" id="ENSLACP00000000192.1"/>
    </source>
</evidence>
<feature type="compositionally biased region" description="Polar residues" evidence="5">
    <location>
        <begin position="349"/>
        <end position="358"/>
    </location>
</feature>
<evidence type="ECO:0000256" key="4">
    <source>
        <dbReference type="ARBA" id="ARBA00022839"/>
    </source>
</evidence>
<evidence type="ECO:0000256" key="5">
    <source>
        <dbReference type="SAM" id="MobiDB-lite"/>
    </source>
</evidence>
<dbReference type="GeneTree" id="ENSGT00940000157779"/>
<dbReference type="GO" id="GO:0003684">
    <property type="term" value="F:damaged DNA binding"/>
    <property type="evidence" value="ECO:0007669"/>
    <property type="project" value="TreeGrafter"/>
</dbReference>
<feature type="compositionally biased region" description="Low complexity" evidence="5">
    <location>
        <begin position="366"/>
        <end position="380"/>
    </location>
</feature>
<sequence>QEECLSGILQLVKSWITLSPYHVVWLNCKAAYGYEYLFTNLSEEFGQQVHVKKLDMFKKMPEILYHVTTDRNTQIHACRHPRDDEFFRRNRLPCGPAAENGTPLRIISIKPSTMWFGERTKKTNVIVRTGQFSYRACFSFHSSYSEVKDFLAYICPVNVYPNVVPVGKNVEYVKELLLPFCRTYSGSGEPVYKPLGTLKRARMTFASETGESHTEDLFDERYLAPLRHKLPGQQQHLPSIVGTFSNNISPAKFQANGNYDHDIAVSCKVNFVDCEESNSDDEEEAGSTSKLKGEMNSKTHCNPVSEGSVVEMNSELEAPKWDVFFKRDPVPLDDASEPEDCNVSFRGATGSQSPNLFSDSDDGDSTHISSQNSSQSTHISEFGSQGSTSQQDTMLLTSQERKADCVQVLNSEESKLSFLATHVLRTGEQRGGGQKFPNEMHSKTFETNMRKQVSEGTIVGSPQTSETLNSSENCRTQLKETSKLVIPVIKSDSQGSSDFEIPSTPEAELPTPNKLWDLYKKLAAGEPVEVDKHHDSVCL</sequence>
<feature type="compositionally biased region" description="Polar residues" evidence="5">
    <location>
        <begin position="382"/>
        <end position="393"/>
    </location>
</feature>
<dbReference type="AlphaFoldDB" id="H2ZS21"/>
<feature type="region of interest" description="Disordered" evidence="5">
    <location>
        <begin position="332"/>
        <end position="393"/>
    </location>
</feature>
<dbReference type="InterPro" id="IPR011084">
    <property type="entry name" value="DRMBL"/>
</dbReference>
<organism evidence="7 8">
    <name type="scientific">Latimeria chalumnae</name>
    <name type="common">Coelacanth</name>
    <dbReference type="NCBI Taxonomy" id="7897"/>
    <lineage>
        <taxon>Eukaryota</taxon>
        <taxon>Metazoa</taxon>
        <taxon>Chordata</taxon>
        <taxon>Craniata</taxon>
        <taxon>Vertebrata</taxon>
        <taxon>Euteleostomi</taxon>
        <taxon>Coelacanthiformes</taxon>
        <taxon>Coelacanthidae</taxon>
        <taxon>Latimeria</taxon>
    </lineage>
</organism>
<keyword evidence="3" id="KW-0378">Hydrolase</keyword>
<dbReference type="PANTHER" id="PTHR23240">
    <property type="entry name" value="DNA CROSS-LINK REPAIR PROTEIN PSO2/SNM1-RELATED"/>
    <property type="match status" value="1"/>
</dbReference>
<dbReference type="Proteomes" id="UP000008672">
    <property type="component" value="Unassembled WGS sequence"/>
</dbReference>
<dbReference type="GO" id="GO:0006303">
    <property type="term" value="P:double-strand break repair via nonhomologous end joining"/>
    <property type="evidence" value="ECO:0007669"/>
    <property type="project" value="TreeGrafter"/>
</dbReference>
<reference evidence="8" key="1">
    <citation type="submission" date="2011-08" db="EMBL/GenBank/DDBJ databases">
        <title>The draft genome of Latimeria chalumnae.</title>
        <authorList>
            <person name="Di Palma F."/>
            <person name="Alfoldi J."/>
            <person name="Johnson J."/>
            <person name="Berlin A."/>
            <person name="Gnerre S."/>
            <person name="Jaffe D."/>
            <person name="MacCallum I."/>
            <person name="Young S."/>
            <person name="Walker B.J."/>
            <person name="Lander E."/>
            <person name="Lindblad-Toh K."/>
        </authorList>
    </citation>
    <scope>NUCLEOTIDE SEQUENCE [LARGE SCALE GENOMIC DNA]</scope>
    <source>
        <strain evidence="8">Wild caught</strain>
    </source>
</reference>
<reference evidence="7" key="3">
    <citation type="submission" date="2025-09" db="UniProtKB">
        <authorList>
            <consortium name="Ensembl"/>
        </authorList>
    </citation>
    <scope>IDENTIFICATION</scope>
</reference>
<dbReference type="Pfam" id="PF07522">
    <property type="entry name" value="DRMBL"/>
    <property type="match status" value="1"/>
</dbReference>
<dbReference type="EMBL" id="AFYH01269365">
    <property type="status" value="NOT_ANNOTATED_CDS"/>
    <property type="molecule type" value="Genomic_DNA"/>
</dbReference>
<feature type="region of interest" description="Disordered" evidence="5">
    <location>
        <begin position="277"/>
        <end position="305"/>
    </location>
</feature>
<reference evidence="7" key="2">
    <citation type="submission" date="2025-08" db="UniProtKB">
        <authorList>
            <consortium name="Ensembl"/>
        </authorList>
    </citation>
    <scope>IDENTIFICATION</scope>
</reference>